<dbReference type="GeneID" id="14884774"/>
<dbReference type="InterPro" id="IPR006212">
    <property type="entry name" value="Furin_repeat"/>
</dbReference>
<dbReference type="OrthoDB" id="300641at2759"/>
<keyword evidence="1" id="KW-0732">Signal</keyword>
<dbReference type="VEuPathDB" id="AmoebaDB:EIN_281090"/>
<sequence length="718" mass="77483">MGLLYPWLLIITALSCYTNDADDCVKYDGKACETEITISDATCVAESGFSNAESTGTELNIHFTGSNKVAIKKGAFNNTLFISFVSEAGIASLGESSFEGSSISSIDLKGVTIVPAKCFSFCTGLGTVSNTKDIVEIGDEAFNGVAITAFEFAESMTKIGAKAFFSNMMLTEIKLPKIITTIGSEAFSYIPELATVDVNNNENIGEKMFAGCSADPMTFLNTESIKTIGTDAFADTVAITKLHLKNVTSIGDTLASVTTVFFHGAIAPTFTKDLDVSVAVYVSDQYAATTFGTVTVKKAQCDKLHKINLSGSVDGEVNGDDCTACESQMSSVDGVSDECSLDMTACINEHANCEICIDSVCESCVTGNKMTEDTKKCVATCPATYYTSTSDNMCKKCTTANCATCDGDGKPDVCITCTDGTNADPTTHLCATTTCGTGKYGTPPDCKDCVALCDVCSDGTSCTTCTATNKKTEDTHLCYATCPATYYTSTADNMCKKCTATNCDTCENNSKCQKCSKNYLLHETTQLCVKSCTDNFYEVGQECKKCLDHCSKCTDATSCTTPEDNYYYNAQTKKMELCTSDCAKCNGKDQCSVCKTGYLLEQVTLKCVNECKTLGYYKKDDSNCYTCKTNCNQCEDGETCTVCNSKYEIYFENNCIEKCPVQYFKPTDKKTCEKCKETYKDPCDDTDEECKQCMVKNPDEGTFGVAVAMILVIVLCFF</sequence>
<dbReference type="SUPFAM" id="SSF57184">
    <property type="entry name" value="Growth factor receptor domain"/>
    <property type="match status" value="3"/>
</dbReference>
<protein>
    <recommendedName>
        <fullName evidence="4">Surface antigen BspA-like</fullName>
    </recommendedName>
</protein>
<dbReference type="Proteomes" id="UP000014680">
    <property type="component" value="Unassembled WGS sequence"/>
</dbReference>
<dbReference type="RefSeq" id="XP_004185094.1">
    <property type="nucleotide sequence ID" value="XM_004185046.1"/>
</dbReference>
<feature type="signal peptide" evidence="1">
    <location>
        <begin position="1"/>
        <end position="21"/>
    </location>
</feature>
<evidence type="ECO:0008006" key="4">
    <source>
        <dbReference type="Google" id="ProtNLM"/>
    </source>
</evidence>
<dbReference type="AlphaFoldDB" id="A0A0A1TWX1"/>
<keyword evidence="3" id="KW-1185">Reference proteome</keyword>
<dbReference type="PANTHER" id="PTHR46987:SF7">
    <property type="entry name" value="TNFR-CYS DOMAIN-CONTAINING PROTEIN"/>
    <property type="match status" value="1"/>
</dbReference>
<dbReference type="InterPro" id="IPR026906">
    <property type="entry name" value="LRR_5"/>
</dbReference>
<dbReference type="Gene3D" id="2.10.220.10">
    <property type="entry name" value="Hormone Receptor, Insulin-like Growth Factor Receptor 1, Chain A, domain 2"/>
    <property type="match status" value="3"/>
</dbReference>
<dbReference type="KEGG" id="eiv:EIN_281090"/>
<gene>
    <name evidence="2" type="ORF">EIN_281090</name>
</gene>
<dbReference type="InterPro" id="IPR009030">
    <property type="entry name" value="Growth_fac_rcpt_cys_sf"/>
</dbReference>
<dbReference type="SMART" id="SM00261">
    <property type="entry name" value="FU"/>
    <property type="match status" value="7"/>
</dbReference>
<organism evidence="2 3">
    <name type="scientific">Entamoeba invadens IP1</name>
    <dbReference type="NCBI Taxonomy" id="370355"/>
    <lineage>
        <taxon>Eukaryota</taxon>
        <taxon>Amoebozoa</taxon>
        <taxon>Evosea</taxon>
        <taxon>Archamoebae</taxon>
        <taxon>Mastigamoebida</taxon>
        <taxon>Entamoebidae</taxon>
        <taxon>Entamoeba</taxon>
    </lineage>
</organism>
<dbReference type="InterPro" id="IPR032675">
    <property type="entry name" value="LRR_dom_sf"/>
</dbReference>
<dbReference type="InterPro" id="IPR051514">
    <property type="entry name" value="R-spondin"/>
</dbReference>
<evidence type="ECO:0000313" key="3">
    <source>
        <dbReference type="Proteomes" id="UP000014680"/>
    </source>
</evidence>
<feature type="chain" id="PRO_5001979935" description="Surface antigen BspA-like" evidence="1">
    <location>
        <begin position="22"/>
        <end position="718"/>
    </location>
</feature>
<dbReference type="PANTHER" id="PTHR46987">
    <property type="entry name" value="NEUROHYPOPHYSIAL HORMONES, N-TERMINAL DOMAIN CONTAINING PROTEIN"/>
    <property type="match status" value="1"/>
</dbReference>
<dbReference type="Pfam" id="PF13306">
    <property type="entry name" value="LRR_5"/>
    <property type="match status" value="1"/>
</dbReference>
<dbReference type="EMBL" id="KB207030">
    <property type="protein sequence ID" value="ELP85748.1"/>
    <property type="molecule type" value="Genomic_DNA"/>
</dbReference>
<proteinExistence type="predicted"/>
<evidence type="ECO:0000256" key="1">
    <source>
        <dbReference type="SAM" id="SignalP"/>
    </source>
</evidence>
<dbReference type="SUPFAM" id="SSF52058">
    <property type="entry name" value="L domain-like"/>
    <property type="match status" value="1"/>
</dbReference>
<dbReference type="Gene3D" id="3.80.10.10">
    <property type="entry name" value="Ribonuclease Inhibitor"/>
    <property type="match status" value="1"/>
</dbReference>
<evidence type="ECO:0000313" key="2">
    <source>
        <dbReference type="EMBL" id="ELP85748.1"/>
    </source>
</evidence>
<name>A0A0A1TWX1_ENTIV</name>
<reference evidence="2 3" key="1">
    <citation type="submission" date="2012-10" db="EMBL/GenBank/DDBJ databases">
        <authorList>
            <person name="Zafar N."/>
            <person name="Inman J."/>
            <person name="Hall N."/>
            <person name="Lorenzi H."/>
            <person name="Caler E."/>
        </authorList>
    </citation>
    <scope>NUCLEOTIDE SEQUENCE [LARGE SCALE GENOMIC DNA]</scope>
    <source>
        <strain evidence="2 3">IP1</strain>
    </source>
</reference>
<accession>A0A0A1TWX1</accession>